<dbReference type="GO" id="GO:0140663">
    <property type="term" value="F:ATP-dependent FeS chaperone activity"/>
    <property type="evidence" value="ECO:0007669"/>
    <property type="project" value="InterPro"/>
</dbReference>
<keyword evidence="4 8" id="KW-0408">Iron</keyword>
<comment type="subunit">
    <text evidence="8">Homodimer.</text>
</comment>
<name>A0A1N7DVQ7_9EURY</name>
<evidence type="ECO:0000313" key="12">
    <source>
        <dbReference type="Proteomes" id="UP000185687"/>
    </source>
</evidence>
<evidence type="ECO:0000313" key="13">
    <source>
        <dbReference type="Proteomes" id="UP000187321"/>
    </source>
</evidence>
<dbReference type="Pfam" id="PF01883">
    <property type="entry name" value="FeS_assembly_P"/>
    <property type="match status" value="1"/>
</dbReference>
<dbReference type="GO" id="GO:0016887">
    <property type="term" value="F:ATP hydrolysis activity"/>
    <property type="evidence" value="ECO:0007669"/>
    <property type="project" value="UniProtKB-UniRule"/>
</dbReference>
<evidence type="ECO:0000256" key="3">
    <source>
        <dbReference type="ARBA" id="ARBA00022840"/>
    </source>
</evidence>
<dbReference type="FunFam" id="3.40.50.300:FF:001119">
    <property type="entry name" value="Iron-sulfur cluster carrier protein"/>
    <property type="match status" value="1"/>
</dbReference>
<dbReference type="GeneID" id="30955467"/>
<organism evidence="11 12">
    <name type="scientific">Natronorubrum daqingense</name>
    <dbReference type="NCBI Taxonomy" id="588898"/>
    <lineage>
        <taxon>Archaea</taxon>
        <taxon>Methanobacteriati</taxon>
        <taxon>Methanobacteriota</taxon>
        <taxon>Stenosarchaea group</taxon>
        <taxon>Halobacteria</taxon>
        <taxon>Halobacteriales</taxon>
        <taxon>Natrialbaceae</taxon>
        <taxon>Natronorubrum</taxon>
    </lineage>
</organism>
<dbReference type="InterPro" id="IPR019591">
    <property type="entry name" value="Mrp/NBP35_ATP-bd"/>
</dbReference>
<evidence type="ECO:0000256" key="5">
    <source>
        <dbReference type="ARBA" id="ARBA00023014"/>
    </source>
</evidence>
<dbReference type="KEGG" id="hda:BB347_05950"/>
<evidence type="ECO:0000313" key="11">
    <source>
        <dbReference type="EMBL" id="SIR79878.1"/>
    </source>
</evidence>
<dbReference type="SUPFAM" id="SSF117916">
    <property type="entry name" value="Fe-S cluster assembly (FSCA) domain-like"/>
    <property type="match status" value="1"/>
</dbReference>
<evidence type="ECO:0000256" key="1">
    <source>
        <dbReference type="ARBA" id="ARBA00022723"/>
    </source>
</evidence>
<dbReference type="InterPro" id="IPR033756">
    <property type="entry name" value="YlxH/NBP35"/>
</dbReference>
<keyword evidence="8" id="KW-0378">Hydrolase</keyword>
<dbReference type="EMBL" id="CP019327">
    <property type="protein sequence ID" value="APX96203.1"/>
    <property type="molecule type" value="Genomic_DNA"/>
</dbReference>
<comment type="function">
    <text evidence="6 8">Binds and transfers iron-sulfur (Fe-S) clusters to target apoproteins. Can hydrolyze ATP.</text>
</comment>
<dbReference type="PROSITE" id="PS01215">
    <property type="entry name" value="MRP"/>
    <property type="match status" value="1"/>
</dbReference>
<proteinExistence type="inferred from homology"/>
<dbReference type="GO" id="GO:0051539">
    <property type="term" value="F:4 iron, 4 sulfur cluster binding"/>
    <property type="evidence" value="ECO:0007669"/>
    <property type="project" value="TreeGrafter"/>
</dbReference>
<dbReference type="EMBL" id="FTNP01000003">
    <property type="protein sequence ID" value="SIR79878.1"/>
    <property type="molecule type" value="Genomic_DNA"/>
</dbReference>
<comment type="similarity">
    <text evidence="8">Belongs to the Mrp/NBP35 ATP-binding proteins family.</text>
</comment>
<gene>
    <name evidence="10" type="ORF">BB347_05950</name>
    <name evidence="11" type="ORF">SAMN05421809_2272</name>
</gene>
<dbReference type="InterPro" id="IPR002744">
    <property type="entry name" value="MIP18-like"/>
</dbReference>
<evidence type="ECO:0000313" key="10">
    <source>
        <dbReference type="EMBL" id="APX96203.1"/>
    </source>
</evidence>
<dbReference type="AlphaFoldDB" id="A0A1N7DVQ7"/>
<keyword evidence="1 8" id="KW-0479">Metal-binding</keyword>
<evidence type="ECO:0000256" key="8">
    <source>
        <dbReference type="HAMAP-Rule" id="MF_02040"/>
    </source>
</evidence>
<keyword evidence="5 8" id="KW-0411">Iron-sulfur</keyword>
<keyword evidence="2 8" id="KW-0547">Nucleotide-binding</keyword>
<feature type="binding site" evidence="8">
    <location>
        <begin position="99"/>
        <end position="106"/>
    </location>
    <ligand>
        <name>ATP</name>
        <dbReference type="ChEBI" id="CHEBI:30616"/>
    </ligand>
</feature>
<dbReference type="PANTHER" id="PTHR42961:SF2">
    <property type="entry name" value="IRON-SULFUR PROTEIN NUBPL"/>
    <property type="match status" value="1"/>
</dbReference>
<evidence type="ECO:0000259" key="9">
    <source>
        <dbReference type="Pfam" id="PF01883"/>
    </source>
</evidence>
<dbReference type="InterPro" id="IPR000808">
    <property type="entry name" value="Mrp-like_CS"/>
</dbReference>
<feature type="domain" description="MIP18 family-like" evidence="9">
    <location>
        <begin position="4"/>
        <end position="66"/>
    </location>
</feature>
<dbReference type="Proteomes" id="UP000187321">
    <property type="component" value="Chromosome"/>
</dbReference>
<keyword evidence="3 8" id="KW-0067">ATP-binding</keyword>
<dbReference type="SUPFAM" id="SSF52540">
    <property type="entry name" value="P-loop containing nucleoside triphosphate hydrolases"/>
    <property type="match status" value="1"/>
</dbReference>
<evidence type="ECO:0000256" key="6">
    <source>
        <dbReference type="ARBA" id="ARBA00058094"/>
    </source>
</evidence>
<dbReference type="OrthoDB" id="8297at2157"/>
<dbReference type="Gene3D" id="3.30.300.130">
    <property type="entry name" value="Fe-S cluster assembly (FSCA)"/>
    <property type="match status" value="1"/>
</dbReference>
<dbReference type="InterPro" id="IPR034904">
    <property type="entry name" value="FSCA_dom_sf"/>
</dbReference>
<evidence type="ECO:0000256" key="4">
    <source>
        <dbReference type="ARBA" id="ARBA00023004"/>
    </source>
</evidence>
<evidence type="ECO:0000256" key="2">
    <source>
        <dbReference type="ARBA" id="ARBA00022741"/>
    </source>
</evidence>
<dbReference type="Pfam" id="PF10609">
    <property type="entry name" value="ParA"/>
    <property type="match status" value="1"/>
</dbReference>
<dbReference type="Gene3D" id="3.40.50.300">
    <property type="entry name" value="P-loop containing nucleotide triphosphate hydrolases"/>
    <property type="match status" value="1"/>
</dbReference>
<protein>
    <recommendedName>
        <fullName evidence="7 8">Iron-sulfur cluster carrier protein</fullName>
    </recommendedName>
</protein>
<dbReference type="GO" id="GO:0016226">
    <property type="term" value="P:iron-sulfur cluster assembly"/>
    <property type="evidence" value="ECO:0007669"/>
    <property type="project" value="InterPro"/>
</dbReference>
<reference evidence="10 13" key="1">
    <citation type="submission" date="2017-01" db="EMBL/GenBank/DDBJ databases">
        <title>Complete genome sequence of Haloterrigena daqingensis type strain (JX313T).</title>
        <authorList>
            <person name="Shuang W."/>
        </authorList>
    </citation>
    <scope>NUCLEOTIDE SEQUENCE [LARGE SCALE GENOMIC DNA]</scope>
    <source>
        <strain evidence="10 13">JX313</strain>
    </source>
</reference>
<dbReference type="CDD" id="cd02037">
    <property type="entry name" value="Mrp_NBP35"/>
    <property type="match status" value="1"/>
</dbReference>
<dbReference type="InterPro" id="IPR044304">
    <property type="entry name" value="NUBPL-like"/>
</dbReference>
<dbReference type="PANTHER" id="PTHR42961">
    <property type="entry name" value="IRON-SULFUR PROTEIN NUBPL"/>
    <property type="match status" value="1"/>
</dbReference>
<evidence type="ECO:0000256" key="7">
    <source>
        <dbReference type="ARBA" id="ARBA00074706"/>
    </source>
</evidence>
<reference evidence="11 12" key="2">
    <citation type="submission" date="2017-01" db="EMBL/GenBank/DDBJ databases">
        <authorList>
            <person name="Mah S.A."/>
            <person name="Swanson W.J."/>
            <person name="Moy G.W."/>
            <person name="Vacquier V.D."/>
        </authorList>
    </citation>
    <scope>NUCLEOTIDE SEQUENCE [LARGE SCALE GENOMIC DNA]</scope>
    <source>
        <strain evidence="11 12">CGMCC 1.8909</strain>
    </source>
</reference>
<dbReference type="HAMAP" id="MF_02040">
    <property type="entry name" value="Mrp_NBP35"/>
    <property type="match status" value="1"/>
</dbReference>
<keyword evidence="12" id="KW-1185">Reference proteome</keyword>
<dbReference type="GO" id="GO:0005524">
    <property type="term" value="F:ATP binding"/>
    <property type="evidence" value="ECO:0007669"/>
    <property type="project" value="UniProtKB-UniRule"/>
</dbReference>
<sequence length="361" mass="37932">MNESALYETLARIDDPKLGEDIVSLGVVTDIHLDGETTNVEVALHAPHAPDERWIATAIRDELEDAGLERDLELSLAPESTRHEGPTPDVKNVIAVSSGKGGVGKTTVAVNLATALADRGARVGILDGDVYGPNVPRVLGVEGAPTLTDDERIVPPEHEGVKVLSIGQLVPEDEAAVLRGPMVDSLLQRLLTETEWAPLDYLVVDLPPGTGDAQLTLCQTVDVTGAVVVTTPQRVAIDDARRNLSMFGSHGIPVLGIVENMRTFECTSCGDHHDLFGNGGGDELAREYDVPFLGALPIDQDIRVDGDEGSPVALGDGASARAFETLAGNTADAVGALRRRDSALASSVGEAVPADESPIES</sequence>
<dbReference type="RefSeq" id="WP_076581973.1">
    <property type="nucleotide sequence ID" value="NZ_CP019327.1"/>
</dbReference>
<dbReference type="Proteomes" id="UP000185687">
    <property type="component" value="Unassembled WGS sequence"/>
</dbReference>
<dbReference type="GO" id="GO:0046872">
    <property type="term" value="F:metal ion binding"/>
    <property type="evidence" value="ECO:0007669"/>
    <property type="project" value="UniProtKB-KW"/>
</dbReference>
<dbReference type="STRING" id="588898.BB347_05950"/>
<dbReference type="InterPro" id="IPR027417">
    <property type="entry name" value="P-loop_NTPase"/>
</dbReference>
<accession>A0A1N7DVQ7</accession>